<evidence type="ECO:0000256" key="4">
    <source>
        <dbReference type="ARBA" id="ARBA00022694"/>
    </source>
</evidence>
<sequence length="361" mass="41744">MSLAIVKPELYQQELNKKVKRIQSDFACLEIPELEIHPSLADSYRMRAEFRIWHDHDGSYYRMFDQKSGEPFNLTDFPAGSSRIRQLMQPLLAAIHQCSDLRHRLFQMEYLTTLSGEALITLIYHRNLDDAWQEAAGKLARQFDIALIGRSKGHRRVLSRDYVTETLMVNNRPYQYRQVENSFTQPNARVNEKMLTWAFCACEGVTGDLLELYCGNGNFTCVLAEQFNRVLATEISKISVASAHHNFALNRVSNVEIARLSSEELTQAMNHVRPFFRLRSIDLDSYHFSTVFIDPPRAGLDPETLGLVQRLDRVVYISCNPETLKKNLSTLVKSHRIQKMALFDQFPYTHHAEMGVLLERR</sequence>
<dbReference type="InterPro" id="IPR010280">
    <property type="entry name" value="U5_MeTrfase_fam"/>
</dbReference>
<evidence type="ECO:0000256" key="1">
    <source>
        <dbReference type="ARBA" id="ARBA00022603"/>
    </source>
</evidence>
<dbReference type="CDD" id="cd02440">
    <property type="entry name" value="AdoMet_MTases"/>
    <property type="match status" value="1"/>
</dbReference>
<keyword evidence="1 5" id="KW-0489">Methyltransferase</keyword>
<dbReference type="GO" id="GO:0000049">
    <property type="term" value="F:tRNA binding"/>
    <property type="evidence" value="ECO:0007669"/>
    <property type="project" value="TreeGrafter"/>
</dbReference>
<evidence type="ECO:0000256" key="2">
    <source>
        <dbReference type="ARBA" id="ARBA00022679"/>
    </source>
</evidence>
<dbReference type="NCBIfam" id="TIGR02143">
    <property type="entry name" value="trmA_only"/>
    <property type="match status" value="1"/>
</dbReference>
<evidence type="ECO:0000256" key="3">
    <source>
        <dbReference type="ARBA" id="ARBA00022691"/>
    </source>
</evidence>
<dbReference type="FunFam" id="2.40.50.1070:FF:000001">
    <property type="entry name" value="tRNA/tmRNA (uracil-C(5))-methyltransferase"/>
    <property type="match status" value="1"/>
</dbReference>
<reference evidence="5" key="1">
    <citation type="journal article" date="2017" name="Appl. Environ. Microbiol.">
        <title>Molecular characterization of an Endozoicomonas-like organism causing infection in king scallop Pecten maximus L.</title>
        <authorList>
            <person name="Cano I."/>
            <person name="van Aerle R."/>
            <person name="Ross S."/>
            <person name="Verner-Jeffreys D.W."/>
            <person name="Paley R.K."/>
            <person name="Rimmer G."/>
            <person name="Ryder D."/>
            <person name="Hooper P."/>
            <person name="Stone D."/>
            <person name="Feist S.W."/>
        </authorList>
    </citation>
    <scope>NUCLEOTIDE SEQUENCE</scope>
</reference>
<accession>A0A2H9TCC6</accession>
<dbReference type="GO" id="GO:0005829">
    <property type="term" value="C:cytosol"/>
    <property type="evidence" value="ECO:0007669"/>
    <property type="project" value="TreeGrafter"/>
</dbReference>
<organism evidence="5">
    <name type="scientific">invertebrate metagenome</name>
    <dbReference type="NCBI Taxonomy" id="1711999"/>
    <lineage>
        <taxon>unclassified sequences</taxon>
        <taxon>metagenomes</taxon>
        <taxon>organismal metagenomes</taxon>
    </lineage>
</organism>
<dbReference type="HAMAP" id="MF_01011">
    <property type="entry name" value="RNA_methyltr_TrmA"/>
    <property type="match status" value="1"/>
</dbReference>
<keyword evidence="3" id="KW-0949">S-adenosyl-L-methionine</keyword>
<dbReference type="PROSITE" id="PS01230">
    <property type="entry name" value="TRMA_1"/>
    <property type="match status" value="1"/>
</dbReference>
<name>A0A2H9TCC6_9ZZZZ</name>
<dbReference type="EMBL" id="NSIT01000003">
    <property type="protein sequence ID" value="PJE80864.1"/>
    <property type="molecule type" value="Genomic_DNA"/>
</dbReference>
<comment type="caution">
    <text evidence="5">The sequence shown here is derived from an EMBL/GenBank/DDBJ whole genome shotgun (WGS) entry which is preliminary data.</text>
</comment>
<protein>
    <submittedName>
        <fullName evidence="5">tRNA/tmRNA (Uracil-C(5))-methyltransferase</fullName>
        <ecNumber evidence="5">2.1.1.-</ecNumber>
    </submittedName>
</protein>
<keyword evidence="2 5" id="KW-0808">Transferase</keyword>
<gene>
    <name evidence="5" type="primary">trmA</name>
    <name evidence="5" type="ORF">CI610_00112</name>
</gene>
<keyword evidence="4" id="KW-0819">tRNA processing</keyword>
<dbReference type="GO" id="GO:0019843">
    <property type="term" value="F:rRNA binding"/>
    <property type="evidence" value="ECO:0007669"/>
    <property type="project" value="TreeGrafter"/>
</dbReference>
<dbReference type="InterPro" id="IPR011869">
    <property type="entry name" value="TrmA_MeTrfase"/>
</dbReference>
<dbReference type="AlphaFoldDB" id="A0A2H9TCC6"/>
<dbReference type="Gene3D" id="3.40.50.150">
    <property type="entry name" value="Vaccinia Virus protein VP39"/>
    <property type="match status" value="1"/>
</dbReference>
<dbReference type="PANTHER" id="PTHR47790">
    <property type="entry name" value="TRNA/TMRNA (URACIL-C(5))-METHYLTRANSFERASE"/>
    <property type="match status" value="1"/>
</dbReference>
<dbReference type="FunFam" id="3.40.50.150:FF:000012">
    <property type="entry name" value="tRNA/tmRNA (uracil-C(5))-methyltransferase"/>
    <property type="match status" value="1"/>
</dbReference>
<dbReference type="PANTHER" id="PTHR47790:SF2">
    <property type="entry name" value="TRNA_TMRNA (URACIL-C(5))-METHYLTRANSFERASE"/>
    <property type="match status" value="1"/>
</dbReference>
<dbReference type="PROSITE" id="PS51687">
    <property type="entry name" value="SAM_MT_RNA_M5U"/>
    <property type="match status" value="1"/>
</dbReference>
<dbReference type="SUPFAM" id="SSF53335">
    <property type="entry name" value="S-adenosyl-L-methionine-dependent methyltransferases"/>
    <property type="match status" value="1"/>
</dbReference>
<dbReference type="Pfam" id="PF05958">
    <property type="entry name" value="tRNA_U5-meth_tr"/>
    <property type="match status" value="1"/>
</dbReference>
<dbReference type="GO" id="GO:0008033">
    <property type="term" value="P:tRNA processing"/>
    <property type="evidence" value="ECO:0007669"/>
    <property type="project" value="UniProtKB-KW"/>
</dbReference>
<dbReference type="GO" id="GO:0030697">
    <property type="term" value="F:tRNA (uracil(54)-C5)-methyltransferase activity, S-adenosyl methionine-dependent"/>
    <property type="evidence" value="ECO:0007669"/>
    <property type="project" value="InterPro"/>
</dbReference>
<evidence type="ECO:0000313" key="5">
    <source>
        <dbReference type="EMBL" id="PJE80864.1"/>
    </source>
</evidence>
<dbReference type="Gene3D" id="2.40.50.1070">
    <property type="match status" value="1"/>
</dbReference>
<proteinExistence type="inferred from homology"/>
<dbReference type="EC" id="2.1.1.-" evidence="5"/>
<dbReference type="InterPro" id="IPR029063">
    <property type="entry name" value="SAM-dependent_MTases_sf"/>
</dbReference>
<dbReference type="InterPro" id="IPR030390">
    <property type="entry name" value="MeTrfase_TrmA_AS"/>
</dbReference>
<dbReference type="GO" id="GO:0032259">
    <property type="term" value="P:methylation"/>
    <property type="evidence" value="ECO:0007669"/>
    <property type="project" value="UniProtKB-KW"/>
</dbReference>